<keyword evidence="2" id="KW-1185">Reference proteome</keyword>
<proteinExistence type="predicted"/>
<gene>
    <name evidence="1" type="ORF">F5144DRAFT_213662</name>
</gene>
<evidence type="ECO:0000313" key="2">
    <source>
        <dbReference type="Proteomes" id="UP000724584"/>
    </source>
</evidence>
<protein>
    <submittedName>
        <fullName evidence="1">Uncharacterized protein</fullName>
    </submittedName>
</protein>
<comment type="caution">
    <text evidence="1">The sequence shown here is derived from an EMBL/GenBank/DDBJ whole genome shotgun (WGS) entry which is preliminary data.</text>
</comment>
<organism evidence="1 2">
    <name type="scientific">Chaetomium tenue</name>
    <dbReference type="NCBI Taxonomy" id="1854479"/>
    <lineage>
        <taxon>Eukaryota</taxon>
        <taxon>Fungi</taxon>
        <taxon>Dikarya</taxon>
        <taxon>Ascomycota</taxon>
        <taxon>Pezizomycotina</taxon>
        <taxon>Sordariomycetes</taxon>
        <taxon>Sordariomycetidae</taxon>
        <taxon>Sordariales</taxon>
        <taxon>Chaetomiaceae</taxon>
        <taxon>Chaetomium</taxon>
    </lineage>
</organism>
<reference evidence="1 2" key="1">
    <citation type="journal article" date="2021" name="Nat. Commun.">
        <title>Genetic determinants of endophytism in the Arabidopsis root mycobiome.</title>
        <authorList>
            <person name="Mesny F."/>
            <person name="Miyauchi S."/>
            <person name="Thiergart T."/>
            <person name="Pickel B."/>
            <person name="Atanasova L."/>
            <person name="Karlsson M."/>
            <person name="Huettel B."/>
            <person name="Barry K.W."/>
            <person name="Haridas S."/>
            <person name="Chen C."/>
            <person name="Bauer D."/>
            <person name="Andreopoulos W."/>
            <person name="Pangilinan J."/>
            <person name="LaButti K."/>
            <person name="Riley R."/>
            <person name="Lipzen A."/>
            <person name="Clum A."/>
            <person name="Drula E."/>
            <person name="Henrissat B."/>
            <person name="Kohler A."/>
            <person name="Grigoriev I.V."/>
            <person name="Martin F.M."/>
            <person name="Hacquard S."/>
        </authorList>
    </citation>
    <scope>NUCLEOTIDE SEQUENCE [LARGE SCALE GENOMIC DNA]</scope>
    <source>
        <strain evidence="1 2">MPI-SDFR-AT-0079</strain>
    </source>
</reference>
<dbReference type="EMBL" id="JAGIZQ010000004">
    <property type="protein sequence ID" value="KAH6631275.1"/>
    <property type="molecule type" value="Genomic_DNA"/>
</dbReference>
<name>A0ACB7P762_9PEZI</name>
<evidence type="ECO:0000313" key="1">
    <source>
        <dbReference type="EMBL" id="KAH6631275.1"/>
    </source>
</evidence>
<sequence>MQALSSNAAPTRIGQSRLKSVFGFAQKTLFIHAAAWKVVSEPINLFLNEPDAAKRDALTAKWRDQMLSQLNIILVTATLTSSVTSSSLTWKQFTSDTIGDSIALDVVKSLWYSALAASLCSIGSSTQQLIALSRLSTYDEEGLFMIRRLLSGCPDPDAQITTGGSVHMTVVQSYTWQIPVTLLNGSLYLFTTGLCILVYDWISSLVSTPRRGVLAAIFTSVLAVSLLSFGLCSVGLYNEVRKLRR</sequence>
<accession>A0ACB7P762</accession>
<dbReference type="Proteomes" id="UP000724584">
    <property type="component" value="Unassembled WGS sequence"/>
</dbReference>